<dbReference type="PRINTS" id="PR00035">
    <property type="entry name" value="HTHGNTR"/>
</dbReference>
<dbReference type="KEGG" id="bmur:ABE28_013655"/>
<dbReference type="SUPFAM" id="SSF46785">
    <property type="entry name" value="Winged helix' DNA-binding domain"/>
    <property type="match status" value="1"/>
</dbReference>
<dbReference type="Pfam" id="PF07702">
    <property type="entry name" value="UTRA"/>
    <property type="match status" value="1"/>
</dbReference>
<name>A0A1B3XQB4_9BACI</name>
<reference evidence="5 6" key="1">
    <citation type="submission" date="2016-08" db="EMBL/GenBank/DDBJ databases">
        <title>Complete genome sequence of Bacillus muralis G25-68, a strain with toxicity to nematodes.</title>
        <authorList>
            <person name="Zheng Z."/>
        </authorList>
    </citation>
    <scope>NUCLEOTIDE SEQUENCE [LARGE SCALE GENOMIC DNA]</scope>
    <source>
        <strain evidence="5 6">G25-68</strain>
    </source>
</reference>
<dbReference type="SUPFAM" id="SSF64288">
    <property type="entry name" value="Chorismate lyase-like"/>
    <property type="match status" value="1"/>
</dbReference>
<dbReference type="EMBL" id="CP017080">
    <property type="protein sequence ID" value="AOH55398.1"/>
    <property type="molecule type" value="Genomic_DNA"/>
</dbReference>
<dbReference type="GO" id="GO:0003700">
    <property type="term" value="F:DNA-binding transcription factor activity"/>
    <property type="evidence" value="ECO:0007669"/>
    <property type="project" value="InterPro"/>
</dbReference>
<evidence type="ECO:0000256" key="1">
    <source>
        <dbReference type="ARBA" id="ARBA00023015"/>
    </source>
</evidence>
<keyword evidence="3" id="KW-0804">Transcription</keyword>
<dbReference type="FunFam" id="1.10.10.10:FF:000079">
    <property type="entry name" value="GntR family transcriptional regulator"/>
    <property type="match status" value="1"/>
</dbReference>
<organism evidence="5 6">
    <name type="scientific">Peribacillus muralis</name>
    <dbReference type="NCBI Taxonomy" id="264697"/>
    <lineage>
        <taxon>Bacteria</taxon>
        <taxon>Bacillati</taxon>
        <taxon>Bacillota</taxon>
        <taxon>Bacilli</taxon>
        <taxon>Bacillales</taxon>
        <taxon>Bacillaceae</taxon>
        <taxon>Peribacillus</taxon>
    </lineage>
</organism>
<dbReference type="PROSITE" id="PS50949">
    <property type="entry name" value="HTH_GNTR"/>
    <property type="match status" value="1"/>
</dbReference>
<feature type="domain" description="HTH gntR-type" evidence="4">
    <location>
        <begin position="8"/>
        <end position="76"/>
    </location>
</feature>
<dbReference type="Proteomes" id="UP000077926">
    <property type="component" value="Chromosome"/>
</dbReference>
<gene>
    <name evidence="5" type="ORF">ABE28_013655</name>
</gene>
<keyword evidence="2" id="KW-0238">DNA-binding</keyword>
<dbReference type="InterPro" id="IPR000524">
    <property type="entry name" value="Tscrpt_reg_HTH_GntR"/>
</dbReference>
<dbReference type="InterPro" id="IPR050679">
    <property type="entry name" value="Bact_HTH_transcr_reg"/>
</dbReference>
<dbReference type="InterPro" id="IPR036390">
    <property type="entry name" value="WH_DNA-bd_sf"/>
</dbReference>
<dbReference type="GO" id="GO:0045892">
    <property type="term" value="P:negative regulation of DNA-templated transcription"/>
    <property type="evidence" value="ECO:0007669"/>
    <property type="project" value="TreeGrafter"/>
</dbReference>
<dbReference type="GO" id="GO:0003677">
    <property type="term" value="F:DNA binding"/>
    <property type="evidence" value="ECO:0007669"/>
    <property type="project" value="UniProtKB-KW"/>
</dbReference>
<dbReference type="OrthoDB" id="9815017at2"/>
<keyword evidence="6" id="KW-1185">Reference proteome</keyword>
<proteinExistence type="predicted"/>
<accession>A0A1B3XQB4</accession>
<keyword evidence="1" id="KW-0805">Transcription regulation</keyword>
<dbReference type="InterPro" id="IPR011663">
    <property type="entry name" value="UTRA"/>
</dbReference>
<dbReference type="PANTHER" id="PTHR44846:SF1">
    <property type="entry name" value="MANNOSYL-D-GLYCERATE TRANSPORT_METABOLISM SYSTEM REPRESSOR MNGR-RELATED"/>
    <property type="match status" value="1"/>
</dbReference>
<dbReference type="Pfam" id="PF00392">
    <property type="entry name" value="GntR"/>
    <property type="match status" value="1"/>
</dbReference>
<evidence type="ECO:0000313" key="6">
    <source>
        <dbReference type="Proteomes" id="UP000077926"/>
    </source>
</evidence>
<protein>
    <submittedName>
        <fullName evidence="5">Phosphonate metabolism transcriptional regulator PhnF</fullName>
    </submittedName>
</protein>
<dbReference type="SMART" id="SM00345">
    <property type="entry name" value="HTH_GNTR"/>
    <property type="match status" value="1"/>
</dbReference>
<evidence type="ECO:0000259" key="4">
    <source>
        <dbReference type="PROSITE" id="PS50949"/>
    </source>
</evidence>
<dbReference type="PANTHER" id="PTHR44846">
    <property type="entry name" value="MANNOSYL-D-GLYCERATE TRANSPORT/METABOLISM SYSTEM REPRESSOR MNGR-RELATED"/>
    <property type="match status" value="1"/>
</dbReference>
<evidence type="ECO:0000313" key="5">
    <source>
        <dbReference type="EMBL" id="AOH55398.1"/>
    </source>
</evidence>
<dbReference type="Gene3D" id="3.40.1410.10">
    <property type="entry name" value="Chorismate lyase-like"/>
    <property type="match status" value="1"/>
</dbReference>
<dbReference type="RefSeq" id="WP_064462845.1">
    <property type="nucleotide sequence ID" value="NZ_CP017080.1"/>
</dbReference>
<dbReference type="Gene3D" id="1.10.10.10">
    <property type="entry name" value="Winged helix-like DNA-binding domain superfamily/Winged helix DNA-binding domain"/>
    <property type="match status" value="1"/>
</dbReference>
<dbReference type="SMART" id="SM00866">
    <property type="entry name" value="UTRA"/>
    <property type="match status" value="1"/>
</dbReference>
<evidence type="ECO:0000256" key="2">
    <source>
        <dbReference type="ARBA" id="ARBA00023125"/>
    </source>
</evidence>
<dbReference type="CDD" id="cd07377">
    <property type="entry name" value="WHTH_GntR"/>
    <property type="match status" value="1"/>
</dbReference>
<dbReference type="AlphaFoldDB" id="A0A1B3XQB4"/>
<sequence>MIYKNSPLPIYYQLEEAIKKAIHTHQLMPGEMIPSEREYTEKYKISRMTVRQAITNLVNDGYLYRQRGIGTFVTHQKIVQPLQGLTSFSEDMLARGLEPSTRVISLSEIKAELDLAAKLEVEAGTPILELKRVRLADHLPMSLETAYLSKVLSGGLTEEMAFSSIYSHAEKTFGLKIQFGRQSIEASVAQKIEAEMLEVAEGAPVLRIERISRLETNKPFEVAKSVYRADRYQLTIDMERERS</sequence>
<dbReference type="STRING" id="264697.ABE28_013655"/>
<dbReference type="InterPro" id="IPR028978">
    <property type="entry name" value="Chorismate_lyase_/UTRA_dom_sf"/>
</dbReference>
<dbReference type="InterPro" id="IPR036388">
    <property type="entry name" value="WH-like_DNA-bd_sf"/>
</dbReference>
<evidence type="ECO:0000256" key="3">
    <source>
        <dbReference type="ARBA" id="ARBA00023163"/>
    </source>
</evidence>